<dbReference type="AlphaFoldDB" id="A0A1H3VEC3"/>
<keyword evidence="5 8" id="KW-1133">Transmembrane helix</keyword>
<protein>
    <submittedName>
        <fullName evidence="9">Lycopene cyclase domain-containing protein</fullName>
    </submittedName>
</protein>
<keyword evidence="10" id="KW-1185">Reference proteome</keyword>
<evidence type="ECO:0000256" key="3">
    <source>
        <dbReference type="ARBA" id="ARBA00022692"/>
    </source>
</evidence>
<sequence>MPGLYLAALLVSIAGMALIDRRFRLFFWRDPIAATIVTVIGVGLFVVWDLVGISHGIFVRGQGAIATGALLAPELPIEEPVFLVLLVMCIMIAFTGSARMLAYVRRRRGP</sequence>
<comment type="subcellular location">
    <subcellularLocation>
        <location evidence="1">Membrane</location>
        <topology evidence="1">Multi-pass membrane protein</topology>
    </subcellularLocation>
</comment>
<evidence type="ECO:0000313" key="10">
    <source>
        <dbReference type="Proteomes" id="UP000199288"/>
    </source>
</evidence>
<proteinExistence type="predicted"/>
<reference evidence="10" key="1">
    <citation type="submission" date="2016-10" db="EMBL/GenBank/DDBJ databases">
        <authorList>
            <person name="Varghese N."/>
            <person name="Submissions S."/>
        </authorList>
    </citation>
    <scope>NUCLEOTIDE SEQUENCE [LARGE SCALE GENOMIC DNA]</scope>
    <source>
        <strain evidence="10">KPR-1</strain>
    </source>
</reference>
<accession>A0A1H3VEC3</accession>
<feature type="transmembrane region" description="Helical" evidence="8">
    <location>
        <begin position="32"/>
        <end position="50"/>
    </location>
</feature>
<keyword evidence="7" id="KW-0413">Isomerase</keyword>
<dbReference type="OrthoDB" id="4774157at2"/>
<evidence type="ECO:0000256" key="5">
    <source>
        <dbReference type="ARBA" id="ARBA00022989"/>
    </source>
</evidence>
<keyword evidence="6 8" id="KW-0472">Membrane</keyword>
<dbReference type="GO" id="GO:0016020">
    <property type="term" value="C:membrane"/>
    <property type="evidence" value="ECO:0007669"/>
    <property type="project" value="UniProtKB-SubCell"/>
</dbReference>
<dbReference type="GO" id="GO:0016872">
    <property type="term" value="F:intramolecular lyase activity"/>
    <property type="evidence" value="ECO:0007669"/>
    <property type="project" value="InterPro"/>
</dbReference>
<dbReference type="NCBIfam" id="TIGR03462">
    <property type="entry name" value="CarR_dom_SF"/>
    <property type="match status" value="1"/>
</dbReference>
<evidence type="ECO:0000313" key="9">
    <source>
        <dbReference type="EMBL" id="SDZ73157.1"/>
    </source>
</evidence>
<evidence type="ECO:0000256" key="4">
    <source>
        <dbReference type="ARBA" id="ARBA00022746"/>
    </source>
</evidence>
<comment type="pathway">
    <text evidence="2">Carotenoid biosynthesis.</text>
</comment>
<keyword evidence="4" id="KW-0125">Carotenoid biosynthesis</keyword>
<gene>
    <name evidence="9" type="ORF">SAMN02910418_00006</name>
</gene>
<evidence type="ECO:0000256" key="8">
    <source>
        <dbReference type="SAM" id="Phobius"/>
    </source>
</evidence>
<feature type="transmembrane region" description="Helical" evidence="8">
    <location>
        <begin position="81"/>
        <end position="104"/>
    </location>
</feature>
<dbReference type="RefSeq" id="WP_092560745.1">
    <property type="nucleotide sequence ID" value="NZ_FNQV01000001.1"/>
</dbReference>
<name>A0A1H3VEC3_9ACTO</name>
<evidence type="ECO:0000256" key="2">
    <source>
        <dbReference type="ARBA" id="ARBA00004829"/>
    </source>
</evidence>
<evidence type="ECO:0000256" key="1">
    <source>
        <dbReference type="ARBA" id="ARBA00004141"/>
    </source>
</evidence>
<dbReference type="InterPro" id="IPR017825">
    <property type="entry name" value="Lycopene_cyclase_dom"/>
</dbReference>
<keyword evidence="3 8" id="KW-0812">Transmembrane</keyword>
<evidence type="ECO:0000256" key="6">
    <source>
        <dbReference type="ARBA" id="ARBA00023136"/>
    </source>
</evidence>
<dbReference type="GO" id="GO:0045436">
    <property type="term" value="F:lycopene beta cyclase activity"/>
    <property type="evidence" value="ECO:0007669"/>
    <property type="project" value="UniProtKB-ARBA"/>
</dbReference>
<dbReference type="GO" id="GO:0016117">
    <property type="term" value="P:carotenoid biosynthetic process"/>
    <property type="evidence" value="ECO:0007669"/>
    <property type="project" value="UniProtKB-KW"/>
</dbReference>
<organism evidence="9 10">
    <name type="scientific">Bowdeniella nasicola</name>
    <dbReference type="NCBI Taxonomy" id="208480"/>
    <lineage>
        <taxon>Bacteria</taxon>
        <taxon>Bacillati</taxon>
        <taxon>Actinomycetota</taxon>
        <taxon>Actinomycetes</taxon>
        <taxon>Actinomycetales</taxon>
        <taxon>Actinomycetaceae</taxon>
        <taxon>Bowdeniella</taxon>
    </lineage>
</organism>
<dbReference type="Proteomes" id="UP000199288">
    <property type="component" value="Unassembled WGS sequence"/>
</dbReference>
<dbReference type="EMBL" id="FNQV01000001">
    <property type="protein sequence ID" value="SDZ73157.1"/>
    <property type="molecule type" value="Genomic_DNA"/>
</dbReference>
<evidence type="ECO:0000256" key="7">
    <source>
        <dbReference type="ARBA" id="ARBA00023235"/>
    </source>
</evidence>